<sequence length="623" mass="68354">MTDEKYEMMCGIEIHQQLDTHKLFCDCRSELSEDGTGGIYRRLRPTTSEMGEVDRAALAQFRRGYGYRYQSCPCETCLVELDEEPPHEVNPDAMETTLIFSELLGASVIDEVQFMRKIVVDGSNTSGFQRTSLVAVDGSVEAIGRKIGILSVCLEEDACRKIETSDTEVTWRTDRLGIPLIEVATAPDMRTPEEVMEVASRIGTLLRATKRVKRGLGTIREDLNISIPDGARIEIKGVQELRMLPDFVSNEVKRQKMLLRVRDILKGRGVKPVPIELVDATEVFRDCESKIISSAIKSKGKVLAVRLPGFAGVMNGDNKTLRLGSEMAQYARTVGVKGIFHSDELPNYGIEQKYVDALRDFLGMNGENDAFVICAASEKKAADALTLAVGRANTALEGVPEETRDPLPDGTTKYSRPLPGAARMYPETDVPPTPITKERLERIRANLPEFPEQIKARLMKDYGLNAQQADQIVRQGRDDVFCQISDEFGLSAVAATTFQNTFQELEHDGVDTDLFTYDELYQVFAGLKEGKFAKEAIPALLKEMASGSAMDAAIKKLGLSAVDAGEAAAIIEKIVGERADFVRSKGMAAVGPLMGPVMGALRGKIDGKQASDLLTAAIKKLLG</sequence>
<dbReference type="InterPro" id="IPR006075">
    <property type="entry name" value="Asn/Gln-tRNA_Trfase_suB/E_cat"/>
</dbReference>
<keyword evidence="4 6" id="KW-0648">Protein biosynthesis</keyword>
<dbReference type="Gene3D" id="3.30.1360.30">
    <property type="entry name" value="GAD-like domain"/>
    <property type="match status" value="1"/>
</dbReference>
<dbReference type="InterPro" id="IPR042114">
    <property type="entry name" value="GatB_C_1"/>
</dbReference>
<dbReference type="GO" id="GO:0004812">
    <property type="term" value="F:aminoacyl-tRNA ligase activity"/>
    <property type="evidence" value="ECO:0007669"/>
    <property type="project" value="InterPro"/>
</dbReference>
<dbReference type="GO" id="GO:0016740">
    <property type="term" value="F:transferase activity"/>
    <property type="evidence" value="ECO:0007669"/>
    <property type="project" value="UniProtKB-KW"/>
</dbReference>
<dbReference type="Proteomes" id="UP000273278">
    <property type="component" value="Chromosome"/>
</dbReference>
<dbReference type="PANTHER" id="PTHR11659:SF2">
    <property type="entry name" value="GLUTAMYL-TRNA(GLN) AMIDOTRANSFERASE SUBUNIT E"/>
    <property type="match status" value="1"/>
</dbReference>
<keyword evidence="3 6" id="KW-0067">ATP-binding</keyword>
<organism evidence="9 10">
    <name type="scientific">Methanomethylophilus alvi</name>
    <dbReference type="NCBI Taxonomy" id="1291540"/>
    <lineage>
        <taxon>Archaea</taxon>
        <taxon>Methanobacteriati</taxon>
        <taxon>Thermoplasmatota</taxon>
        <taxon>Thermoplasmata</taxon>
        <taxon>Methanomassiliicoccales</taxon>
        <taxon>Methanomethylophilaceae</taxon>
        <taxon>Methanomethylophilus</taxon>
    </lineage>
</organism>
<keyword evidence="1 6" id="KW-0436">Ligase</keyword>
<proteinExistence type="inferred from homology"/>
<keyword evidence="9" id="KW-0808">Transferase</keyword>
<evidence type="ECO:0000256" key="2">
    <source>
        <dbReference type="ARBA" id="ARBA00022741"/>
    </source>
</evidence>
<dbReference type="SUPFAM" id="SSF89095">
    <property type="entry name" value="GatB/YqeY motif"/>
    <property type="match status" value="1"/>
</dbReference>
<evidence type="ECO:0000256" key="4">
    <source>
        <dbReference type="ARBA" id="ARBA00022917"/>
    </source>
</evidence>
<name>A0A3G3IJP8_9ARCH</name>
<dbReference type="GO" id="GO:0050567">
    <property type="term" value="F:glutaminyl-tRNA synthase (glutamine-hydrolyzing) activity"/>
    <property type="evidence" value="ECO:0007669"/>
    <property type="project" value="UniProtKB-UniRule"/>
</dbReference>
<dbReference type="OMA" id="YMRPLPG"/>
<comment type="similarity">
    <text evidence="6">Belongs to the GatB/GatE family. GatE subfamily.</text>
</comment>
<dbReference type="GO" id="GO:0005524">
    <property type="term" value="F:ATP binding"/>
    <property type="evidence" value="ECO:0007669"/>
    <property type="project" value="UniProtKB-KW"/>
</dbReference>
<gene>
    <name evidence="6" type="primary">gatE</name>
    <name evidence="9" type="ORF">BKD89_07925</name>
</gene>
<evidence type="ECO:0000259" key="8">
    <source>
        <dbReference type="SMART" id="SM00845"/>
    </source>
</evidence>
<reference evidence="9 10" key="1">
    <citation type="submission" date="2016-10" db="EMBL/GenBank/DDBJ databases">
        <title>Complete genome of the TMA-utilizing, human hosted archaeon Methanomethylophilus alvus Gen. nov, sp. nov., strain Mx-05, derived from a pure culture.</title>
        <authorList>
            <person name="Brugere J.-F."/>
            <person name="Ben Hania W."/>
            <person name="Chaudhary P.P."/>
            <person name="Gaci N."/>
            <person name="Borrel G."/>
            <person name="Cao Van Tuat L."/>
            <person name="Fardeau M.-L."/>
            <person name="Harris H.M.B."/>
            <person name="O'Toole P.W."/>
            <person name="Ollivier B."/>
        </authorList>
    </citation>
    <scope>NUCLEOTIDE SEQUENCE [LARGE SCALE GENOMIC DNA]</scope>
    <source>
        <strain evidence="9 10">Mx-05</strain>
    </source>
</reference>
<evidence type="ECO:0000256" key="3">
    <source>
        <dbReference type="ARBA" id="ARBA00022840"/>
    </source>
</evidence>
<dbReference type="InterPro" id="IPR018027">
    <property type="entry name" value="Asn/Gln_amidotransferase"/>
</dbReference>
<dbReference type="InterPro" id="IPR004414">
    <property type="entry name" value="GatE"/>
</dbReference>
<dbReference type="GO" id="GO:0070681">
    <property type="term" value="P:glutaminyl-tRNAGln biosynthesis via transamidation"/>
    <property type="evidence" value="ECO:0007669"/>
    <property type="project" value="TreeGrafter"/>
</dbReference>
<accession>A0A3G3IJP8</accession>
<dbReference type="EC" id="6.3.5.-" evidence="6"/>
<dbReference type="EMBL" id="CP017686">
    <property type="protein sequence ID" value="AYQ55712.1"/>
    <property type="molecule type" value="Genomic_DNA"/>
</dbReference>
<evidence type="ECO:0000256" key="7">
    <source>
        <dbReference type="SAM" id="MobiDB-lite"/>
    </source>
</evidence>
<keyword evidence="2 6" id="KW-0547">Nucleotide-binding</keyword>
<dbReference type="Gene3D" id="1.10.150.380">
    <property type="entry name" value="GatB domain, N-terminal subdomain"/>
    <property type="match status" value="1"/>
</dbReference>
<evidence type="ECO:0000256" key="1">
    <source>
        <dbReference type="ARBA" id="ARBA00022598"/>
    </source>
</evidence>
<dbReference type="SUPFAM" id="SSF55931">
    <property type="entry name" value="Glutamine synthetase/guanido kinase"/>
    <property type="match status" value="1"/>
</dbReference>
<dbReference type="Pfam" id="PF02934">
    <property type="entry name" value="GatB_N"/>
    <property type="match status" value="1"/>
</dbReference>
<dbReference type="GO" id="GO:0005737">
    <property type="term" value="C:cytoplasm"/>
    <property type="evidence" value="ECO:0007669"/>
    <property type="project" value="InterPro"/>
</dbReference>
<evidence type="ECO:0000313" key="9">
    <source>
        <dbReference type="EMBL" id="AYQ55712.1"/>
    </source>
</evidence>
<dbReference type="InterPro" id="IPR023168">
    <property type="entry name" value="GatB_Yqey_C_2"/>
</dbReference>
<dbReference type="AlphaFoldDB" id="A0A3G3IJP8"/>
<dbReference type="Gene3D" id="1.10.10.410">
    <property type="match status" value="1"/>
</dbReference>
<dbReference type="NCBIfam" id="NF003107">
    <property type="entry name" value="PRK04028.1"/>
    <property type="match status" value="1"/>
</dbReference>
<dbReference type="GeneID" id="41322382"/>
<dbReference type="InterPro" id="IPR017959">
    <property type="entry name" value="Asn/Gln-tRNA_amidoTrfase_suB/E"/>
</dbReference>
<dbReference type="Pfam" id="PF02938">
    <property type="entry name" value="GAD"/>
    <property type="match status" value="1"/>
</dbReference>
<dbReference type="InterPro" id="IPR003789">
    <property type="entry name" value="Asn/Gln_tRNA_amidoTrase-B-like"/>
</dbReference>
<dbReference type="InterPro" id="IPR004115">
    <property type="entry name" value="GAD-like_sf"/>
</dbReference>
<feature type="region of interest" description="Disordered" evidence="7">
    <location>
        <begin position="400"/>
        <end position="433"/>
    </location>
</feature>
<dbReference type="SUPFAM" id="SSF55261">
    <property type="entry name" value="GAD domain-like"/>
    <property type="match status" value="1"/>
</dbReference>
<dbReference type="NCBIfam" id="TIGR00134">
    <property type="entry name" value="gatE_arch"/>
    <property type="match status" value="1"/>
</dbReference>
<comment type="catalytic activity">
    <reaction evidence="5 6">
        <text>L-glutamyl-tRNA(Gln) + L-glutamine + ATP + H2O = L-glutaminyl-tRNA(Gln) + L-glutamate + ADP + phosphate + H(+)</text>
        <dbReference type="Rhea" id="RHEA:17521"/>
        <dbReference type="Rhea" id="RHEA-COMP:9681"/>
        <dbReference type="Rhea" id="RHEA-COMP:9684"/>
        <dbReference type="ChEBI" id="CHEBI:15377"/>
        <dbReference type="ChEBI" id="CHEBI:15378"/>
        <dbReference type="ChEBI" id="CHEBI:29985"/>
        <dbReference type="ChEBI" id="CHEBI:30616"/>
        <dbReference type="ChEBI" id="CHEBI:43474"/>
        <dbReference type="ChEBI" id="CHEBI:58359"/>
        <dbReference type="ChEBI" id="CHEBI:78520"/>
        <dbReference type="ChEBI" id="CHEBI:78521"/>
        <dbReference type="ChEBI" id="CHEBI:456216"/>
    </reaction>
</comment>
<protein>
    <recommendedName>
        <fullName evidence="6">Glutamyl-tRNA(Gln) amidotransferase subunit E</fullName>
        <shortName evidence="6">Glu-ADT subunit E</shortName>
        <ecNumber evidence="6">6.3.5.-</ecNumber>
    </recommendedName>
</protein>
<evidence type="ECO:0000313" key="10">
    <source>
        <dbReference type="Proteomes" id="UP000273278"/>
    </source>
</evidence>
<dbReference type="Pfam" id="PF02637">
    <property type="entry name" value="GatB_Yqey"/>
    <property type="match status" value="1"/>
</dbReference>
<dbReference type="HAMAP" id="MF_00588">
    <property type="entry name" value="GatE"/>
    <property type="match status" value="1"/>
</dbReference>
<dbReference type="RefSeq" id="WP_015505493.1">
    <property type="nucleotide sequence ID" value="NZ_CAYARL010000009.1"/>
</dbReference>
<dbReference type="SMART" id="SM00845">
    <property type="entry name" value="GatB_Yqey"/>
    <property type="match status" value="1"/>
</dbReference>
<comment type="subunit">
    <text evidence="6">Heterodimer of GatD and GatE.</text>
</comment>
<feature type="domain" description="Asn/Gln amidotransferase" evidence="8">
    <location>
        <begin position="479"/>
        <end position="618"/>
    </location>
</feature>
<comment type="function">
    <text evidence="6">Allows the formation of correctly charged Gln-tRNA(Gln) through the transamidation of misacylated Glu-tRNA(Gln) in organisms which lack glutaminyl-tRNA synthetase. The reaction takes place in the presence of glutamine and ATP through an activated gamma-phospho-Glu-tRNA(Gln). The GatDE system is specific for glutamate and does not act on aspartate.</text>
</comment>
<evidence type="ECO:0000256" key="6">
    <source>
        <dbReference type="HAMAP-Rule" id="MF_00588"/>
    </source>
</evidence>
<dbReference type="InterPro" id="IPR029351">
    <property type="entry name" value="GAD_dom"/>
</dbReference>
<dbReference type="PANTHER" id="PTHR11659">
    <property type="entry name" value="GLUTAMYL-TRNA GLN AMIDOTRANSFERASE SUBUNIT B MITOCHONDRIAL AND PROKARYOTIC PET112-RELATED"/>
    <property type="match status" value="1"/>
</dbReference>
<dbReference type="GO" id="GO:0006412">
    <property type="term" value="P:translation"/>
    <property type="evidence" value="ECO:0007669"/>
    <property type="project" value="UniProtKB-UniRule"/>
</dbReference>
<dbReference type="InterPro" id="IPR014746">
    <property type="entry name" value="Gln_synth/guanido_kin_cat_dom"/>
</dbReference>
<evidence type="ECO:0000256" key="5">
    <source>
        <dbReference type="ARBA" id="ARBA00047913"/>
    </source>
</evidence>